<accession>A0ABP6TD29</accession>
<keyword evidence="2 4" id="KW-0238">DNA-binding</keyword>
<keyword evidence="1" id="KW-0805">Transcription regulation</keyword>
<dbReference type="Pfam" id="PF02909">
    <property type="entry name" value="TetR_C_1"/>
    <property type="match status" value="1"/>
</dbReference>
<dbReference type="InterPro" id="IPR009057">
    <property type="entry name" value="Homeodomain-like_sf"/>
</dbReference>
<evidence type="ECO:0000256" key="1">
    <source>
        <dbReference type="ARBA" id="ARBA00023015"/>
    </source>
</evidence>
<dbReference type="Proteomes" id="UP001501676">
    <property type="component" value="Unassembled WGS sequence"/>
</dbReference>
<dbReference type="InterPro" id="IPR004111">
    <property type="entry name" value="Repressor_TetR_C"/>
</dbReference>
<sequence length="258" mass="27567">MATERSSAGDPARTLALLWRSTESEPPPNGKAPRGPRPTLSVDRVIAVGIALADAEGLDAVTMRRVATELAVAPMTLYTYVPGKAELLDLMLDAAYAEMTRTTPAEDGWRAAVAAIAHDNRALYERHPWVATVATSRPPLGPGLMAKYEYELAAFEGLDLDDVTRDAALTFVLGFVETCARAAADVRAAKYESALSDGEWWAANQPLLDQVFDVERYPLAARVGAAAGAAHDAAYSPGHAYEFGLARVLDGLAALVER</sequence>
<evidence type="ECO:0000256" key="5">
    <source>
        <dbReference type="SAM" id="MobiDB-lite"/>
    </source>
</evidence>
<feature type="DNA-binding region" description="H-T-H motif" evidence="4">
    <location>
        <begin position="62"/>
        <end position="81"/>
    </location>
</feature>
<proteinExistence type="predicted"/>
<dbReference type="SUPFAM" id="SSF46689">
    <property type="entry name" value="Homeodomain-like"/>
    <property type="match status" value="1"/>
</dbReference>
<feature type="domain" description="HTH tetR-type" evidence="6">
    <location>
        <begin position="39"/>
        <end position="99"/>
    </location>
</feature>
<dbReference type="EMBL" id="BAAAYN010000100">
    <property type="protein sequence ID" value="GAA3398810.1"/>
    <property type="molecule type" value="Genomic_DNA"/>
</dbReference>
<dbReference type="Gene3D" id="1.10.357.10">
    <property type="entry name" value="Tetracycline Repressor, domain 2"/>
    <property type="match status" value="1"/>
</dbReference>
<dbReference type="Pfam" id="PF00440">
    <property type="entry name" value="TetR_N"/>
    <property type="match status" value="1"/>
</dbReference>
<evidence type="ECO:0000313" key="7">
    <source>
        <dbReference type="EMBL" id="GAA3398810.1"/>
    </source>
</evidence>
<feature type="region of interest" description="Disordered" evidence="5">
    <location>
        <begin position="1"/>
        <end position="38"/>
    </location>
</feature>
<keyword evidence="3" id="KW-0804">Transcription</keyword>
<gene>
    <name evidence="7" type="ORF">GCM10020369_83210</name>
</gene>
<dbReference type="PROSITE" id="PS50977">
    <property type="entry name" value="HTH_TETR_2"/>
    <property type="match status" value="1"/>
</dbReference>
<evidence type="ECO:0000256" key="2">
    <source>
        <dbReference type="ARBA" id="ARBA00023125"/>
    </source>
</evidence>
<dbReference type="InterPro" id="IPR001647">
    <property type="entry name" value="HTH_TetR"/>
</dbReference>
<evidence type="ECO:0000256" key="3">
    <source>
        <dbReference type="ARBA" id="ARBA00023163"/>
    </source>
</evidence>
<comment type="caution">
    <text evidence="7">The sequence shown here is derived from an EMBL/GenBank/DDBJ whole genome shotgun (WGS) entry which is preliminary data.</text>
</comment>
<dbReference type="RefSeq" id="WP_345733876.1">
    <property type="nucleotide sequence ID" value="NZ_BAAAYN010000100.1"/>
</dbReference>
<reference evidence="8" key="1">
    <citation type="journal article" date="2019" name="Int. J. Syst. Evol. Microbiol.">
        <title>The Global Catalogue of Microorganisms (GCM) 10K type strain sequencing project: providing services to taxonomists for standard genome sequencing and annotation.</title>
        <authorList>
            <consortium name="The Broad Institute Genomics Platform"/>
            <consortium name="The Broad Institute Genome Sequencing Center for Infectious Disease"/>
            <person name="Wu L."/>
            <person name="Ma J."/>
        </authorList>
    </citation>
    <scope>NUCLEOTIDE SEQUENCE [LARGE SCALE GENOMIC DNA]</scope>
    <source>
        <strain evidence="8">JCM 9458</strain>
    </source>
</reference>
<name>A0ABP6TD29_9ACTN</name>
<protein>
    <submittedName>
        <fullName evidence="7">TetR/AcrR family transcriptional regulator</fullName>
    </submittedName>
</protein>
<keyword evidence="8" id="KW-1185">Reference proteome</keyword>
<evidence type="ECO:0000256" key="4">
    <source>
        <dbReference type="PROSITE-ProRule" id="PRU00335"/>
    </source>
</evidence>
<organism evidence="7 8">
    <name type="scientific">Cryptosporangium minutisporangium</name>
    <dbReference type="NCBI Taxonomy" id="113569"/>
    <lineage>
        <taxon>Bacteria</taxon>
        <taxon>Bacillati</taxon>
        <taxon>Actinomycetota</taxon>
        <taxon>Actinomycetes</taxon>
        <taxon>Cryptosporangiales</taxon>
        <taxon>Cryptosporangiaceae</taxon>
        <taxon>Cryptosporangium</taxon>
    </lineage>
</organism>
<evidence type="ECO:0000313" key="8">
    <source>
        <dbReference type="Proteomes" id="UP001501676"/>
    </source>
</evidence>
<evidence type="ECO:0000259" key="6">
    <source>
        <dbReference type="PROSITE" id="PS50977"/>
    </source>
</evidence>
<dbReference type="InterPro" id="IPR036271">
    <property type="entry name" value="Tet_transcr_reg_TetR-rel_C_sf"/>
</dbReference>
<dbReference type="SUPFAM" id="SSF48498">
    <property type="entry name" value="Tetracyclin repressor-like, C-terminal domain"/>
    <property type="match status" value="1"/>
</dbReference>
<dbReference type="Gene3D" id="1.10.10.60">
    <property type="entry name" value="Homeodomain-like"/>
    <property type="match status" value="1"/>
</dbReference>